<dbReference type="PANTHER" id="PTHR12606:SF141">
    <property type="entry name" value="GH15225P-RELATED"/>
    <property type="match status" value="1"/>
</dbReference>
<dbReference type="SUPFAM" id="SSF54001">
    <property type="entry name" value="Cysteine proteinases"/>
    <property type="match status" value="1"/>
</dbReference>
<feature type="compositionally biased region" description="Low complexity" evidence="5">
    <location>
        <begin position="99"/>
        <end position="123"/>
    </location>
</feature>
<feature type="compositionally biased region" description="Basic and acidic residues" evidence="5">
    <location>
        <begin position="298"/>
        <end position="309"/>
    </location>
</feature>
<feature type="compositionally biased region" description="Polar residues" evidence="5">
    <location>
        <begin position="190"/>
        <end position="210"/>
    </location>
</feature>
<feature type="compositionally biased region" description="Polar residues" evidence="5">
    <location>
        <begin position="254"/>
        <end position="270"/>
    </location>
</feature>
<dbReference type="OrthoDB" id="1939479at2759"/>
<dbReference type="Proteomes" id="UP000014071">
    <property type="component" value="Unassembled WGS sequence"/>
</dbReference>
<feature type="compositionally biased region" description="Low complexity" evidence="5">
    <location>
        <begin position="12"/>
        <end position="40"/>
    </location>
</feature>
<evidence type="ECO:0000313" key="7">
    <source>
        <dbReference type="EMBL" id="GAC95540.1"/>
    </source>
</evidence>
<evidence type="ECO:0000256" key="2">
    <source>
        <dbReference type="ARBA" id="ARBA00022670"/>
    </source>
</evidence>
<dbReference type="STRING" id="1305764.R9PBS6"/>
<sequence>MPLKRGRSALDAASQIPSASSSSSANGSSLGSASANTSQSEIKPAGFLKRSLNGLVSALSPSNKRPKTNADPESHGHLLLTSSIMPSNSSSPTPPERQLLTSTPTKLASAAAAADTTDTPSSLQSHEVAIRDPLGRTFKVPSPSTSSAVITDTRSSSEEAAEVPLQQNTSPPSSPSLPVEPFEPSHDAESISTTAAESVQAETSTANSIATRAEATIPTDEDVEHIQAIADAKVGEHIEGLIDWNGHLSMDEPQPSSASDFDIDQVTTDASKPDDKTASLHRPADDIVDLVSDSEESGSDKEDPDKENDMSLASATPRLDSNSGLEPLASQDALAKPSRSSQSRYSLAGPMAHKSLYKYRQDRQSTSGADSSFMSNSLEAADTTATEMVNSIGRQTRFVQPGRRSIQHGSTPLRPERPSAPDRSASFSSNVSNFSATTPARVSHDSLYRKRNPIYSKKHLQQVSTHNRQSMKRAIEQALTRMRRLRLSGRKIDPSQKLELAAKTFKVHQLVAEDNVNDARGDLLKALAQRYEYMRQKQRDAETAILPLPQVKLLERERLRREEKAKWRKLRRILGRKELPDTLGVEEEQAVTSVFSKRGVISEITGAAVSDADVQKLRPRQWLNDEVINFYGALILIRANEADKKRTQAIAAAKDAPAEADGKPNGKGGKGKPKRPYDESLDAFWRVHYFSSFFWSNLKSKGFDGVKRWTRRIDIFSKDLILFPINLGNAHWVCGVINMRKHRFEYYDSMGAHNQAAFNLMRTYLTEEARDKKKKEIDLRGWKDVFSDDSPQQENSYDCGVFAAQTLEQVSRRDPHTPIPLEAPRVTWKGESLDEGAGKLSIGGAGGDDSDDEGEEYEWNFGQQNMPYLRRRMAYEIYSKHLLD</sequence>
<proteinExistence type="inferred from homology"/>
<feature type="compositionally biased region" description="Acidic residues" evidence="5">
    <location>
        <begin position="286"/>
        <end position="297"/>
    </location>
</feature>
<keyword evidence="8" id="KW-1185">Reference proteome</keyword>
<dbReference type="GeneID" id="24108406"/>
<comment type="similarity">
    <text evidence="1">Belongs to the peptidase C48 family.</text>
</comment>
<dbReference type="RefSeq" id="XP_012189127.1">
    <property type="nucleotide sequence ID" value="XM_012333737.1"/>
</dbReference>
<keyword evidence="2 7" id="KW-0645">Protease</keyword>
<feature type="region of interest" description="Disordered" evidence="5">
    <location>
        <begin position="394"/>
        <end position="432"/>
    </location>
</feature>
<dbReference type="PROSITE" id="PS50600">
    <property type="entry name" value="ULP_PROTEASE"/>
    <property type="match status" value="1"/>
</dbReference>
<feature type="region of interest" description="Disordered" evidence="5">
    <location>
        <begin position="245"/>
        <end position="325"/>
    </location>
</feature>
<evidence type="ECO:0000256" key="3">
    <source>
        <dbReference type="ARBA" id="ARBA00022801"/>
    </source>
</evidence>
<gene>
    <name evidence="7" type="ORF">PHSY_003116</name>
</gene>
<feature type="region of interest" description="Disordered" evidence="5">
    <location>
        <begin position="57"/>
        <end position="219"/>
    </location>
</feature>
<dbReference type="HOGENOM" id="CLU_316678_0_0_1"/>
<dbReference type="GO" id="GO:0016926">
    <property type="term" value="P:protein desumoylation"/>
    <property type="evidence" value="ECO:0007669"/>
    <property type="project" value="TreeGrafter"/>
</dbReference>
<feature type="domain" description="Ubiquitin-like protease family profile" evidence="6">
    <location>
        <begin position="607"/>
        <end position="810"/>
    </location>
</feature>
<evidence type="ECO:0000256" key="4">
    <source>
        <dbReference type="ARBA" id="ARBA00022807"/>
    </source>
</evidence>
<dbReference type="eggNOG" id="KOG0778">
    <property type="taxonomic scope" value="Eukaryota"/>
</dbReference>
<name>R9PBS6_PSEHS</name>
<feature type="compositionally biased region" description="Polar residues" evidence="5">
    <location>
        <begin position="311"/>
        <end position="324"/>
    </location>
</feature>
<dbReference type="GO" id="GO:0005634">
    <property type="term" value="C:nucleus"/>
    <property type="evidence" value="ECO:0007669"/>
    <property type="project" value="TreeGrafter"/>
</dbReference>
<feature type="region of interest" description="Disordered" evidence="5">
    <location>
        <begin position="1"/>
        <end position="41"/>
    </location>
</feature>
<evidence type="ECO:0000256" key="1">
    <source>
        <dbReference type="ARBA" id="ARBA00005234"/>
    </source>
</evidence>
<evidence type="ECO:0000313" key="8">
    <source>
        <dbReference type="Proteomes" id="UP000014071"/>
    </source>
</evidence>
<dbReference type="AlphaFoldDB" id="R9PBS6"/>
<dbReference type="PANTHER" id="PTHR12606">
    <property type="entry name" value="SENTRIN/SUMO-SPECIFIC PROTEASE"/>
    <property type="match status" value="1"/>
</dbReference>
<feature type="compositionally biased region" description="Acidic residues" evidence="5">
    <location>
        <begin position="848"/>
        <end position="858"/>
    </location>
</feature>
<dbReference type="GO" id="GO:0006508">
    <property type="term" value="P:proteolysis"/>
    <property type="evidence" value="ECO:0007669"/>
    <property type="project" value="UniProtKB-KW"/>
</dbReference>
<dbReference type="InterPro" id="IPR003653">
    <property type="entry name" value="Peptidase_C48_C"/>
</dbReference>
<dbReference type="EMBL" id="DF238795">
    <property type="protein sequence ID" value="GAC95540.1"/>
    <property type="molecule type" value="Genomic_DNA"/>
</dbReference>
<dbReference type="Pfam" id="PF02902">
    <property type="entry name" value="Peptidase_C48"/>
    <property type="match status" value="1"/>
</dbReference>
<organism evidence="7 8">
    <name type="scientific">Pseudozyma hubeiensis (strain SY62)</name>
    <name type="common">Yeast</name>
    <dbReference type="NCBI Taxonomy" id="1305764"/>
    <lineage>
        <taxon>Eukaryota</taxon>
        <taxon>Fungi</taxon>
        <taxon>Dikarya</taxon>
        <taxon>Basidiomycota</taxon>
        <taxon>Ustilaginomycotina</taxon>
        <taxon>Ustilaginomycetes</taxon>
        <taxon>Ustilaginales</taxon>
        <taxon>Ustilaginaceae</taxon>
        <taxon>Pseudozyma</taxon>
    </lineage>
</organism>
<keyword evidence="4" id="KW-0788">Thiol protease</keyword>
<dbReference type="InterPro" id="IPR038765">
    <property type="entry name" value="Papain-like_cys_pep_sf"/>
</dbReference>
<evidence type="ECO:0000256" key="5">
    <source>
        <dbReference type="SAM" id="MobiDB-lite"/>
    </source>
</evidence>
<keyword evidence="3" id="KW-0378">Hydrolase</keyword>
<feature type="region of interest" description="Disordered" evidence="5">
    <location>
        <begin position="651"/>
        <end position="676"/>
    </location>
</feature>
<feature type="region of interest" description="Disordered" evidence="5">
    <location>
        <begin position="837"/>
        <end position="859"/>
    </location>
</feature>
<feature type="compositionally biased region" description="Low complexity" evidence="5">
    <location>
        <begin position="82"/>
        <end position="91"/>
    </location>
</feature>
<protein>
    <submittedName>
        <fullName evidence="7">Ulp1 protease</fullName>
    </submittedName>
</protein>
<accession>R9PBS6</accession>
<reference evidence="8" key="1">
    <citation type="journal article" date="2013" name="Genome Announc.">
        <title>Draft genome sequence of the basidiomycetous yeast-like fungus Pseudozyma hubeiensis SY62, which produces an abundant amount of the biosurfactant mannosylerythritol lipids.</title>
        <authorList>
            <person name="Konishi M."/>
            <person name="Hatada Y."/>
            <person name="Horiuchi J."/>
        </authorList>
    </citation>
    <scope>NUCLEOTIDE SEQUENCE [LARGE SCALE GENOMIC DNA]</scope>
    <source>
        <strain evidence="8">SY62</strain>
    </source>
</reference>
<dbReference type="GO" id="GO:0016929">
    <property type="term" value="F:deSUMOylase activity"/>
    <property type="evidence" value="ECO:0007669"/>
    <property type="project" value="TreeGrafter"/>
</dbReference>
<feature type="region of interest" description="Disordered" evidence="5">
    <location>
        <begin position="330"/>
        <end position="349"/>
    </location>
</feature>
<evidence type="ECO:0000259" key="6">
    <source>
        <dbReference type="PROSITE" id="PS50600"/>
    </source>
</evidence>
<feature type="compositionally biased region" description="Basic and acidic residues" evidence="5">
    <location>
        <begin position="271"/>
        <end position="285"/>
    </location>
</feature>
<feature type="compositionally biased region" description="Polar residues" evidence="5">
    <location>
        <begin position="142"/>
        <end position="154"/>
    </location>
</feature>
<dbReference type="Gene3D" id="3.40.395.10">
    <property type="entry name" value="Adenoviral Proteinase, Chain A"/>
    <property type="match status" value="1"/>
</dbReference>